<dbReference type="InterPro" id="IPR043129">
    <property type="entry name" value="ATPase_NBD"/>
</dbReference>
<name>A0A1X0WF21_9GAMM</name>
<proteinExistence type="predicted"/>
<reference evidence="1 2" key="1">
    <citation type="journal article" date="2017" name="Int. J. Syst. Evol. Microbiol.">
        <title>Rouxiella badensis sp. nov. and Rouxiella silvae sp. nov. isolated from peat bog soil in Germany and emendation of the genus description.</title>
        <authorList>
            <person name="Le Fleche-Mateos A."/>
            <person name="Kugler J.H."/>
            <person name="Hansen S.H."/>
            <person name="Syldatk C."/>
            <person name="Hausmann R."/>
            <person name="Lomprez F."/>
            <person name="Vandenbogaert M."/>
            <person name="Manuguerra J.C."/>
            <person name="Grimont P.A."/>
        </authorList>
    </citation>
    <scope>NUCLEOTIDE SEQUENCE [LARGE SCALE GENOMIC DNA]</scope>
    <source>
        <strain evidence="1 2">DSM 100043</strain>
    </source>
</reference>
<dbReference type="Gene3D" id="3.30.420.40">
    <property type="match status" value="1"/>
</dbReference>
<dbReference type="PANTHER" id="PTHR32432">
    <property type="entry name" value="CELL DIVISION PROTEIN FTSA-RELATED"/>
    <property type="match status" value="1"/>
</dbReference>
<protein>
    <submittedName>
        <fullName evidence="1">Pilus assembly protein HofM</fullName>
    </submittedName>
</protein>
<sequence length="282" mass="31695">MRHCSWYVGLDIQNDYARAIAVQRRRNGWQLRHWWQQPLPQVVMRQGILHETEQLIAILSRWRHSLPSTISLRICLPAQRIIQVRLPLPDNRLQEPHRHTFISASAAKQLPLAMESLAIDYRVEPCDDQRLIVTAARREELAQWQHCLAQARLFPEVIELTPCALQSAASAAGVSRESLLLHRLSDGWLWASPHGLPFQFGLFDDDEVADPNSLGPTLAPLYLAHKLCDGDIYYTSVIDTAPPKGVQNWSPFAAFSQMSPPIPPNCGAFAIAAGLAVRPADQ</sequence>
<dbReference type="PANTHER" id="PTHR32432:SF3">
    <property type="entry name" value="ETHANOLAMINE UTILIZATION PROTEIN EUTJ"/>
    <property type="match status" value="1"/>
</dbReference>
<dbReference type="AlphaFoldDB" id="A0A1X0WF21"/>
<dbReference type="STRING" id="1646377.BS640_11300"/>
<evidence type="ECO:0000313" key="1">
    <source>
        <dbReference type="EMBL" id="ORJ25390.1"/>
    </source>
</evidence>
<dbReference type="RefSeq" id="WP_084912587.1">
    <property type="nucleotide sequence ID" value="NZ_CP049603.1"/>
</dbReference>
<dbReference type="Gene3D" id="3.30.1490.300">
    <property type="match status" value="1"/>
</dbReference>
<keyword evidence="2" id="KW-1185">Reference proteome</keyword>
<dbReference type="InterPro" id="IPR005883">
    <property type="entry name" value="PilM"/>
</dbReference>
<dbReference type="InterPro" id="IPR050696">
    <property type="entry name" value="FtsA/MreB"/>
</dbReference>
<evidence type="ECO:0000313" key="2">
    <source>
        <dbReference type="Proteomes" id="UP000192536"/>
    </source>
</evidence>
<gene>
    <name evidence="1" type="ORF">BS640_11300</name>
</gene>
<dbReference type="SUPFAM" id="SSF53067">
    <property type="entry name" value="Actin-like ATPase domain"/>
    <property type="match status" value="1"/>
</dbReference>
<accession>A0A1X0WF21</accession>
<comment type="caution">
    <text evidence="1">The sequence shown here is derived from an EMBL/GenBank/DDBJ whole genome shotgun (WGS) entry which is preliminary data.</text>
</comment>
<dbReference type="Proteomes" id="UP000192536">
    <property type="component" value="Unassembled WGS sequence"/>
</dbReference>
<organism evidence="1 2">
    <name type="scientific">Rouxiella badensis</name>
    <dbReference type="NCBI Taxonomy" id="1646377"/>
    <lineage>
        <taxon>Bacteria</taxon>
        <taxon>Pseudomonadati</taxon>
        <taxon>Pseudomonadota</taxon>
        <taxon>Gammaproteobacteria</taxon>
        <taxon>Enterobacterales</taxon>
        <taxon>Yersiniaceae</taxon>
        <taxon>Rouxiella</taxon>
    </lineage>
</organism>
<dbReference type="EMBL" id="MRWE01000016">
    <property type="protein sequence ID" value="ORJ25390.1"/>
    <property type="molecule type" value="Genomic_DNA"/>
</dbReference>
<dbReference type="Pfam" id="PF11104">
    <property type="entry name" value="PilM_2"/>
    <property type="match status" value="1"/>
</dbReference>